<feature type="compositionally biased region" description="Gly residues" evidence="2">
    <location>
        <begin position="85"/>
        <end position="95"/>
    </location>
</feature>
<evidence type="ECO:0000256" key="2">
    <source>
        <dbReference type="SAM" id="MobiDB-lite"/>
    </source>
</evidence>
<comment type="caution">
    <text evidence="4">The sequence shown here is derived from an EMBL/GenBank/DDBJ whole genome shotgun (WGS) entry which is preliminary data.</text>
</comment>
<dbReference type="InterPro" id="IPR012677">
    <property type="entry name" value="Nucleotide-bd_a/b_plait_sf"/>
</dbReference>
<keyword evidence="1" id="KW-0694">RNA-binding</keyword>
<evidence type="ECO:0000259" key="3">
    <source>
        <dbReference type="PROSITE" id="PS50102"/>
    </source>
</evidence>
<dbReference type="SUPFAM" id="SSF54928">
    <property type="entry name" value="RNA-binding domain, RBD"/>
    <property type="match status" value="1"/>
</dbReference>
<organism evidence="4 5">
    <name type="scientific">candidate division WOR-1 bacterium RIFOXYB2_FULL_48_7</name>
    <dbReference type="NCBI Taxonomy" id="1802583"/>
    <lineage>
        <taxon>Bacteria</taxon>
        <taxon>Bacillati</taxon>
        <taxon>Saganbacteria</taxon>
    </lineage>
</organism>
<dbReference type="Gene3D" id="3.30.70.330">
    <property type="match status" value="1"/>
</dbReference>
<dbReference type="PANTHER" id="PTHR48027">
    <property type="entry name" value="HETEROGENEOUS NUCLEAR RIBONUCLEOPROTEIN 87F-RELATED"/>
    <property type="match status" value="1"/>
</dbReference>
<dbReference type="Proteomes" id="UP000178951">
    <property type="component" value="Unassembled WGS sequence"/>
</dbReference>
<gene>
    <name evidence="4" type="ORF">A2311_01395</name>
</gene>
<evidence type="ECO:0000313" key="4">
    <source>
        <dbReference type="EMBL" id="OGC36301.1"/>
    </source>
</evidence>
<sequence length="95" mass="10317">MKSIFVGNLPWSVTNADLEAKFSEFGAVSSARVMTDNMTGKSRGFGFVDMEDGDAEKAIAAMSGFKWGDREITCNEARPKTERSGGNGGGRRNRF</sequence>
<evidence type="ECO:0000256" key="1">
    <source>
        <dbReference type="ARBA" id="ARBA00022884"/>
    </source>
</evidence>
<reference evidence="4 5" key="1">
    <citation type="journal article" date="2016" name="Nat. Commun.">
        <title>Thousands of microbial genomes shed light on interconnected biogeochemical processes in an aquifer system.</title>
        <authorList>
            <person name="Anantharaman K."/>
            <person name="Brown C.T."/>
            <person name="Hug L.A."/>
            <person name="Sharon I."/>
            <person name="Castelle C.J."/>
            <person name="Probst A.J."/>
            <person name="Thomas B.C."/>
            <person name="Singh A."/>
            <person name="Wilkins M.J."/>
            <person name="Karaoz U."/>
            <person name="Brodie E.L."/>
            <person name="Williams K.H."/>
            <person name="Hubbard S.S."/>
            <person name="Banfield J.F."/>
        </authorList>
    </citation>
    <scope>NUCLEOTIDE SEQUENCE [LARGE SCALE GENOMIC DNA]</scope>
</reference>
<dbReference type="EMBL" id="MEUF01000016">
    <property type="protein sequence ID" value="OGC36301.1"/>
    <property type="molecule type" value="Genomic_DNA"/>
</dbReference>
<dbReference type="GO" id="GO:0003723">
    <property type="term" value="F:RNA binding"/>
    <property type="evidence" value="ECO:0007669"/>
    <property type="project" value="UniProtKB-KW"/>
</dbReference>
<dbReference type="SMART" id="SM00360">
    <property type="entry name" value="RRM"/>
    <property type="match status" value="1"/>
</dbReference>
<dbReference type="AlphaFoldDB" id="A0A1F4TUG1"/>
<name>A0A1F4TUG1_UNCSA</name>
<proteinExistence type="predicted"/>
<feature type="domain" description="RRM" evidence="3">
    <location>
        <begin position="2"/>
        <end position="79"/>
    </location>
</feature>
<dbReference type="InterPro" id="IPR035979">
    <property type="entry name" value="RBD_domain_sf"/>
</dbReference>
<dbReference type="InterPro" id="IPR000504">
    <property type="entry name" value="RRM_dom"/>
</dbReference>
<evidence type="ECO:0000313" key="5">
    <source>
        <dbReference type="Proteomes" id="UP000178951"/>
    </source>
</evidence>
<feature type="region of interest" description="Disordered" evidence="2">
    <location>
        <begin position="75"/>
        <end position="95"/>
    </location>
</feature>
<dbReference type="Pfam" id="PF00076">
    <property type="entry name" value="RRM_1"/>
    <property type="match status" value="1"/>
</dbReference>
<protein>
    <recommendedName>
        <fullName evidence="3">RRM domain-containing protein</fullName>
    </recommendedName>
</protein>
<dbReference type="STRING" id="1802583.A2311_01395"/>
<accession>A0A1F4TUG1</accession>
<dbReference type="InterPro" id="IPR052462">
    <property type="entry name" value="SLIRP/GR-RBP-like"/>
</dbReference>
<dbReference type="PROSITE" id="PS50102">
    <property type="entry name" value="RRM"/>
    <property type="match status" value="1"/>
</dbReference>